<dbReference type="InterPro" id="IPR029068">
    <property type="entry name" value="Glyas_Bleomycin-R_OHBP_Dase"/>
</dbReference>
<feature type="region of interest" description="Disordered" evidence="1">
    <location>
        <begin position="32"/>
        <end position="71"/>
    </location>
</feature>
<name>A0A4R4RTJ9_9ACTN</name>
<protein>
    <submittedName>
        <fullName evidence="3">VOC family protein</fullName>
    </submittedName>
</protein>
<feature type="compositionally biased region" description="Basic and acidic residues" evidence="1">
    <location>
        <begin position="62"/>
        <end position="71"/>
    </location>
</feature>
<evidence type="ECO:0000313" key="4">
    <source>
        <dbReference type="Proteomes" id="UP000295621"/>
    </source>
</evidence>
<dbReference type="OrthoDB" id="5524593at2"/>
<dbReference type="PROSITE" id="PS51819">
    <property type="entry name" value="VOC"/>
    <property type="match status" value="1"/>
</dbReference>
<keyword evidence="4" id="KW-1185">Reference proteome</keyword>
<dbReference type="PANTHER" id="PTHR35908:SF1">
    <property type="entry name" value="CONSERVED PROTEIN"/>
    <property type="match status" value="1"/>
</dbReference>
<evidence type="ECO:0000259" key="2">
    <source>
        <dbReference type="PROSITE" id="PS51819"/>
    </source>
</evidence>
<dbReference type="RefSeq" id="WP_131980877.1">
    <property type="nucleotide sequence ID" value="NZ_SMKL01000012.1"/>
</dbReference>
<dbReference type="AlphaFoldDB" id="A0A4R4RTJ9"/>
<dbReference type="InterPro" id="IPR041581">
    <property type="entry name" value="Glyoxalase_6"/>
</dbReference>
<evidence type="ECO:0000313" key="3">
    <source>
        <dbReference type="EMBL" id="TDC52964.1"/>
    </source>
</evidence>
<dbReference type="InterPro" id="IPR037523">
    <property type="entry name" value="VOC_core"/>
</dbReference>
<reference evidence="3 4" key="1">
    <citation type="submission" date="2019-02" db="EMBL/GenBank/DDBJ databases">
        <title>Draft genome sequences of novel Actinobacteria.</title>
        <authorList>
            <person name="Sahin N."/>
            <person name="Ay H."/>
            <person name="Saygin H."/>
        </authorList>
    </citation>
    <scope>NUCLEOTIDE SEQUENCE [LARGE SCALE GENOMIC DNA]</scope>
    <source>
        <strain evidence="3 4">KC603</strain>
    </source>
</reference>
<dbReference type="Gene3D" id="3.10.180.10">
    <property type="entry name" value="2,3-Dihydroxybiphenyl 1,2-Dioxygenase, domain 1"/>
    <property type="match status" value="1"/>
</dbReference>
<gene>
    <name evidence="3" type="ORF">E1212_07415</name>
</gene>
<feature type="domain" description="VOC" evidence="2">
    <location>
        <begin position="4"/>
        <end position="121"/>
    </location>
</feature>
<sequence>MTSTFSQWTLDVRDVDLMARFWSAALGYDIDPDDDGDGAHLRPPAGAPANALSVWLQPSGGPKRDKNRNHPDLVATAGTADAEVERLLGLGATRADVGQTGSEGFTVLADPEGNEFCVLHRRRTV</sequence>
<dbReference type="Proteomes" id="UP000295621">
    <property type="component" value="Unassembled WGS sequence"/>
</dbReference>
<organism evidence="3 4">
    <name type="scientific">Jiangella ureilytica</name>
    <dbReference type="NCBI Taxonomy" id="2530374"/>
    <lineage>
        <taxon>Bacteria</taxon>
        <taxon>Bacillati</taxon>
        <taxon>Actinomycetota</taxon>
        <taxon>Actinomycetes</taxon>
        <taxon>Jiangellales</taxon>
        <taxon>Jiangellaceae</taxon>
        <taxon>Jiangella</taxon>
    </lineage>
</organism>
<dbReference type="PANTHER" id="PTHR35908">
    <property type="entry name" value="HYPOTHETICAL FUSION PROTEIN"/>
    <property type="match status" value="1"/>
</dbReference>
<accession>A0A4R4RTJ9</accession>
<dbReference type="EMBL" id="SMKL01000012">
    <property type="protein sequence ID" value="TDC52964.1"/>
    <property type="molecule type" value="Genomic_DNA"/>
</dbReference>
<proteinExistence type="predicted"/>
<dbReference type="SUPFAM" id="SSF54593">
    <property type="entry name" value="Glyoxalase/Bleomycin resistance protein/Dihydroxybiphenyl dioxygenase"/>
    <property type="match status" value="1"/>
</dbReference>
<evidence type="ECO:0000256" key="1">
    <source>
        <dbReference type="SAM" id="MobiDB-lite"/>
    </source>
</evidence>
<dbReference type="Pfam" id="PF18029">
    <property type="entry name" value="Glyoxalase_6"/>
    <property type="match status" value="1"/>
</dbReference>
<comment type="caution">
    <text evidence="3">The sequence shown here is derived from an EMBL/GenBank/DDBJ whole genome shotgun (WGS) entry which is preliminary data.</text>
</comment>